<dbReference type="InterPro" id="IPR001229">
    <property type="entry name" value="Jacalin-like_lectin_dom"/>
</dbReference>
<comment type="caution">
    <text evidence="2">The sequence shown here is derived from an EMBL/GenBank/DDBJ whole genome shotgun (WGS) entry which is preliminary data.</text>
</comment>
<dbReference type="InterPro" id="IPR053002">
    <property type="entry name" value="Metalloproteinase_M10B"/>
</dbReference>
<organism evidence="2 3">
    <name type="scientific">Diversispora eburnea</name>
    <dbReference type="NCBI Taxonomy" id="1213867"/>
    <lineage>
        <taxon>Eukaryota</taxon>
        <taxon>Fungi</taxon>
        <taxon>Fungi incertae sedis</taxon>
        <taxon>Mucoromycota</taxon>
        <taxon>Glomeromycotina</taxon>
        <taxon>Glomeromycetes</taxon>
        <taxon>Diversisporales</taxon>
        <taxon>Diversisporaceae</taxon>
        <taxon>Diversispora</taxon>
    </lineage>
</organism>
<dbReference type="InterPro" id="IPR021917">
    <property type="entry name" value="Unchr_Zn-peptidase-like"/>
</dbReference>
<gene>
    <name evidence="2" type="ORF">DEBURN_LOCUS5505</name>
</gene>
<dbReference type="PANTHER" id="PTHR21054">
    <property type="entry name" value="ZINC METALLOPROTEINASE-RELATED"/>
    <property type="match status" value="1"/>
</dbReference>
<dbReference type="GO" id="GO:0005737">
    <property type="term" value="C:cytoplasm"/>
    <property type="evidence" value="ECO:0007669"/>
    <property type="project" value="TreeGrafter"/>
</dbReference>
<feature type="domain" description="Jacalin-type lectin" evidence="1">
    <location>
        <begin position="499"/>
        <end position="637"/>
    </location>
</feature>
<reference evidence="2" key="1">
    <citation type="submission" date="2021-06" db="EMBL/GenBank/DDBJ databases">
        <authorList>
            <person name="Kallberg Y."/>
            <person name="Tangrot J."/>
            <person name="Rosling A."/>
        </authorList>
    </citation>
    <scope>NUCLEOTIDE SEQUENCE</scope>
    <source>
        <strain evidence="2">AZ414A</strain>
    </source>
</reference>
<accession>A0A9N9F918</accession>
<dbReference type="OrthoDB" id="74460at2759"/>
<protein>
    <submittedName>
        <fullName evidence="2">9671_t:CDS:1</fullName>
    </submittedName>
</protein>
<keyword evidence="3" id="KW-1185">Reference proteome</keyword>
<evidence type="ECO:0000259" key="1">
    <source>
        <dbReference type="PROSITE" id="PS51752"/>
    </source>
</evidence>
<dbReference type="InterPro" id="IPR036404">
    <property type="entry name" value="Jacalin-like_lectin_dom_sf"/>
</dbReference>
<dbReference type="PANTHER" id="PTHR21054:SF2">
    <property type="entry name" value="MIP04191P"/>
    <property type="match status" value="1"/>
</dbReference>
<dbReference type="Pfam" id="PF12044">
    <property type="entry name" value="Metallopep"/>
    <property type="match status" value="1"/>
</dbReference>
<dbReference type="Pfam" id="PF01419">
    <property type="entry name" value="Jacalin"/>
    <property type="match status" value="1"/>
</dbReference>
<sequence>MIVPVPSSLSPVLINVKNGEIVHQRILLVYGQAGPKDRDFKSNITVEHHVNNFPSTTWPVFNSHFKSLVHLDPGPNDIKFILDQEPYSSPSTFSPPLTTTITINYIPLLQNPPLHLAILVAKDSNLVIDAPPEKVVNAENNLSSVVAKFRCAAYLVFRLEEEWQPDTISGQKRALRQTAKIHIVKSDFTLKEILDPQRAQQYKPPPGEEPSKKESLYDIFMKALKNYGPPFTDPRDNSDKDNSLQCYVAGLILDSHWDPKMKLIRGHAALGGGDGDIRLGIFGSHATHAWPKYLEEVVNCFQDNTKTDESILANDCGESGTWWRCLGHALTCPHSASEPNNPYPIKPSDENGAHWHRCDVLRFRYHPCFRIPRDPPRNYDNLCPDFWPSDDAILICCNSNISLIELHINDRYKDHFEFIDYFRDNYGDDRNNSNDGNRNRLHDGDVKLSISEIKKRISWNPNDIISIQVIGRNQTENSLNNILKFLDEHQIELPSIGKALKSSMLGNGQGQKFQVIFKKSSEKSSSYLKKVTIKYGSFIDSINFFWSDESVSSIGGKGGHNKYSFTLDKEEKILGIKVRSGWWIDGLMFKTNKKNTEWIGGNGGSLHNLFLPKNYEMIGIFGTKDKLIDGLGIIYQKQ</sequence>
<dbReference type="Gene3D" id="2.100.10.30">
    <property type="entry name" value="Jacalin-like lectin domain"/>
    <property type="match status" value="1"/>
</dbReference>
<evidence type="ECO:0000313" key="2">
    <source>
        <dbReference type="EMBL" id="CAG8517780.1"/>
    </source>
</evidence>
<dbReference type="SUPFAM" id="SSF51101">
    <property type="entry name" value="Mannose-binding lectins"/>
    <property type="match status" value="1"/>
</dbReference>
<dbReference type="AlphaFoldDB" id="A0A9N9F918"/>
<dbReference type="PROSITE" id="PS51752">
    <property type="entry name" value="JACALIN_LECTIN"/>
    <property type="match status" value="1"/>
</dbReference>
<name>A0A9N9F918_9GLOM</name>
<proteinExistence type="predicted"/>
<dbReference type="Proteomes" id="UP000789706">
    <property type="component" value="Unassembled WGS sequence"/>
</dbReference>
<evidence type="ECO:0000313" key="3">
    <source>
        <dbReference type="Proteomes" id="UP000789706"/>
    </source>
</evidence>
<dbReference type="EMBL" id="CAJVPK010000494">
    <property type="protein sequence ID" value="CAG8517780.1"/>
    <property type="molecule type" value="Genomic_DNA"/>
</dbReference>